<reference evidence="4" key="2">
    <citation type="journal article" date="2017" name="Nat. Plants">
        <title>The Aegilops tauschii genome reveals multiple impacts of transposons.</title>
        <authorList>
            <person name="Zhao G."/>
            <person name="Zou C."/>
            <person name="Li K."/>
            <person name="Wang K."/>
            <person name="Li T."/>
            <person name="Gao L."/>
            <person name="Zhang X."/>
            <person name="Wang H."/>
            <person name="Yang Z."/>
            <person name="Liu X."/>
            <person name="Jiang W."/>
            <person name="Mao L."/>
            <person name="Kong X."/>
            <person name="Jiao Y."/>
            <person name="Jia J."/>
        </authorList>
    </citation>
    <scope>NUCLEOTIDE SEQUENCE [LARGE SCALE GENOMIC DNA]</scope>
    <source>
        <strain evidence="4">cv. AL8/78</strain>
    </source>
</reference>
<dbReference type="Pfam" id="PF00078">
    <property type="entry name" value="RVT_1"/>
    <property type="match status" value="1"/>
</dbReference>
<dbReference type="AlphaFoldDB" id="A0A453B566"/>
<name>A0A453B566_AEGTS</name>
<dbReference type="Proteomes" id="UP000015105">
    <property type="component" value="Chromosome 2D"/>
</dbReference>
<evidence type="ECO:0000313" key="4">
    <source>
        <dbReference type="Proteomes" id="UP000015105"/>
    </source>
</evidence>
<reference evidence="3" key="3">
    <citation type="journal article" date="2017" name="Nature">
        <title>Genome sequence of the progenitor of the wheat D genome Aegilops tauschii.</title>
        <authorList>
            <person name="Luo M.C."/>
            <person name="Gu Y.Q."/>
            <person name="Puiu D."/>
            <person name="Wang H."/>
            <person name="Twardziok S.O."/>
            <person name="Deal K.R."/>
            <person name="Huo N."/>
            <person name="Zhu T."/>
            <person name="Wang L."/>
            <person name="Wang Y."/>
            <person name="McGuire P.E."/>
            <person name="Liu S."/>
            <person name="Long H."/>
            <person name="Ramasamy R.K."/>
            <person name="Rodriguez J.C."/>
            <person name="Van S.L."/>
            <person name="Yuan L."/>
            <person name="Wang Z."/>
            <person name="Xia Z."/>
            <person name="Xiao L."/>
            <person name="Anderson O.D."/>
            <person name="Ouyang S."/>
            <person name="Liang Y."/>
            <person name="Zimin A.V."/>
            <person name="Pertea G."/>
            <person name="Qi P."/>
            <person name="Bennetzen J.L."/>
            <person name="Dai X."/>
            <person name="Dawson M.W."/>
            <person name="Muller H.G."/>
            <person name="Kugler K."/>
            <person name="Rivarola-Duarte L."/>
            <person name="Spannagl M."/>
            <person name="Mayer K.F.X."/>
            <person name="Lu F.H."/>
            <person name="Bevan M.W."/>
            <person name="Leroy P."/>
            <person name="Li P."/>
            <person name="You F.M."/>
            <person name="Sun Q."/>
            <person name="Liu Z."/>
            <person name="Lyons E."/>
            <person name="Wicker T."/>
            <person name="Salzberg S.L."/>
            <person name="Devos K.M."/>
            <person name="Dvorak J."/>
        </authorList>
    </citation>
    <scope>NUCLEOTIDE SEQUENCE [LARGE SCALE GENOMIC DNA]</scope>
    <source>
        <strain evidence="3">cv. AL8/78</strain>
    </source>
</reference>
<evidence type="ECO:0000256" key="1">
    <source>
        <dbReference type="SAM" id="SignalP"/>
    </source>
</evidence>
<reference evidence="3" key="5">
    <citation type="journal article" date="2021" name="G3 (Bethesda)">
        <title>Aegilops tauschii genome assembly Aet v5.0 features greater sequence contiguity and improved annotation.</title>
        <authorList>
            <person name="Wang L."/>
            <person name="Zhu T."/>
            <person name="Rodriguez J.C."/>
            <person name="Deal K.R."/>
            <person name="Dubcovsky J."/>
            <person name="McGuire P.E."/>
            <person name="Lux T."/>
            <person name="Spannagl M."/>
            <person name="Mayer K.F.X."/>
            <person name="Baldrich P."/>
            <person name="Meyers B.C."/>
            <person name="Huo N."/>
            <person name="Gu Y.Q."/>
            <person name="Zhou H."/>
            <person name="Devos K.M."/>
            <person name="Bennetzen J.L."/>
            <person name="Unver T."/>
            <person name="Budak H."/>
            <person name="Gulick P.J."/>
            <person name="Galiba G."/>
            <person name="Kalapos B."/>
            <person name="Nelson D.R."/>
            <person name="Li P."/>
            <person name="You F.M."/>
            <person name="Luo M.C."/>
            <person name="Dvorak J."/>
        </authorList>
    </citation>
    <scope>NUCLEOTIDE SEQUENCE [LARGE SCALE GENOMIC DNA]</scope>
    <source>
        <strain evidence="3">cv. AL8/78</strain>
    </source>
</reference>
<sequence>MTNLLVLMVSIIEFYKACWDIIGPDIRQLVHDFHAGNINLESINASYITLIPKVDCPIPRNDFRPISLLNSCLKIITNLLANRLQKIILKIVHINQYGFLKDRAIQDCLGWAYEYLHQSKEQVVVFKLDFEKAFDKIEYQAILEILKAKGFGSKWIHWMKMLFNSASSSVILNGVPGKKFYCKRGVRQGDPLSPPLFVLAADLLQSILNKAMSRNLVTPPLNVGSCLIIMKTDPVHLFNLKALLNTFATATGLKVNYHKSNLIHINLSEDRSDIMINTLGCKRGYFPFTYLGLPLGVVKPTVEQCLPLVQRIAKKLT</sequence>
<dbReference type="InterPro" id="IPR043502">
    <property type="entry name" value="DNA/RNA_pol_sf"/>
</dbReference>
<dbReference type="EnsemblPlants" id="AET2Gv20364700.4">
    <property type="protein sequence ID" value="AET2Gv20364700.4"/>
    <property type="gene ID" value="AET2Gv20364700"/>
</dbReference>
<dbReference type="SUPFAM" id="SSF56672">
    <property type="entry name" value="DNA/RNA polymerases"/>
    <property type="match status" value="1"/>
</dbReference>
<dbReference type="PANTHER" id="PTHR19446">
    <property type="entry name" value="REVERSE TRANSCRIPTASES"/>
    <property type="match status" value="1"/>
</dbReference>
<evidence type="ECO:0000313" key="3">
    <source>
        <dbReference type="EnsemblPlants" id="AET2Gv20364700.4"/>
    </source>
</evidence>
<accession>A0A453B566</accession>
<dbReference type="Gramene" id="AET2Gv20364700.4">
    <property type="protein sequence ID" value="AET2Gv20364700.4"/>
    <property type="gene ID" value="AET2Gv20364700"/>
</dbReference>
<organism evidence="3 4">
    <name type="scientific">Aegilops tauschii subsp. strangulata</name>
    <name type="common">Goatgrass</name>
    <dbReference type="NCBI Taxonomy" id="200361"/>
    <lineage>
        <taxon>Eukaryota</taxon>
        <taxon>Viridiplantae</taxon>
        <taxon>Streptophyta</taxon>
        <taxon>Embryophyta</taxon>
        <taxon>Tracheophyta</taxon>
        <taxon>Spermatophyta</taxon>
        <taxon>Magnoliopsida</taxon>
        <taxon>Liliopsida</taxon>
        <taxon>Poales</taxon>
        <taxon>Poaceae</taxon>
        <taxon>BOP clade</taxon>
        <taxon>Pooideae</taxon>
        <taxon>Triticodae</taxon>
        <taxon>Triticeae</taxon>
        <taxon>Triticinae</taxon>
        <taxon>Aegilops</taxon>
    </lineage>
</organism>
<evidence type="ECO:0000259" key="2">
    <source>
        <dbReference type="PROSITE" id="PS50878"/>
    </source>
</evidence>
<keyword evidence="1" id="KW-0732">Signal</keyword>
<feature type="chain" id="PRO_5019535592" description="Reverse transcriptase domain-containing protein" evidence="1">
    <location>
        <begin position="20"/>
        <end position="317"/>
    </location>
</feature>
<reference evidence="4" key="1">
    <citation type="journal article" date="2014" name="Science">
        <title>Ancient hybridizations among the ancestral genomes of bread wheat.</title>
        <authorList>
            <consortium name="International Wheat Genome Sequencing Consortium,"/>
            <person name="Marcussen T."/>
            <person name="Sandve S.R."/>
            <person name="Heier L."/>
            <person name="Spannagl M."/>
            <person name="Pfeifer M."/>
            <person name="Jakobsen K.S."/>
            <person name="Wulff B.B."/>
            <person name="Steuernagel B."/>
            <person name="Mayer K.F."/>
            <person name="Olsen O.A."/>
        </authorList>
    </citation>
    <scope>NUCLEOTIDE SEQUENCE [LARGE SCALE GENOMIC DNA]</scope>
    <source>
        <strain evidence="4">cv. AL8/78</strain>
    </source>
</reference>
<protein>
    <recommendedName>
        <fullName evidence="2">Reverse transcriptase domain-containing protein</fullName>
    </recommendedName>
</protein>
<dbReference type="PROSITE" id="PS50878">
    <property type="entry name" value="RT_POL"/>
    <property type="match status" value="1"/>
</dbReference>
<feature type="signal peptide" evidence="1">
    <location>
        <begin position="1"/>
        <end position="19"/>
    </location>
</feature>
<reference evidence="3" key="4">
    <citation type="submission" date="2019-03" db="UniProtKB">
        <authorList>
            <consortium name="EnsemblPlants"/>
        </authorList>
    </citation>
    <scope>IDENTIFICATION</scope>
</reference>
<proteinExistence type="predicted"/>
<keyword evidence="4" id="KW-1185">Reference proteome</keyword>
<dbReference type="CDD" id="cd01650">
    <property type="entry name" value="RT_nLTR_like"/>
    <property type="match status" value="1"/>
</dbReference>
<feature type="domain" description="Reverse transcriptase" evidence="2">
    <location>
        <begin position="32"/>
        <end position="295"/>
    </location>
</feature>
<dbReference type="InterPro" id="IPR000477">
    <property type="entry name" value="RT_dom"/>
</dbReference>